<evidence type="ECO:0000256" key="1">
    <source>
        <dbReference type="SAM" id="MobiDB-lite"/>
    </source>
</evidence>
<evidence type="ECO:0000313" key="3">
    <source>
        <dbReference type="Proteomes" id="UP000821866"/>
    </source>
</evidence>
<reference evidence="2" key="1">
    <citation type="journal article" date="2020" name="Cell">
        <title>Large-Scale Comparative Analyses of Tick Genomes Elucidate Their Genetic Diversity and Vector Capacities.</title>
        <authorList>
            <consortium name="Tick Genome and Microbiome Consortium (TIGMIC)"/>
            <person name="Jia N."/>
            <person name="Wang J."/>
            <person name="Shi W."/>
            <person name="Du L."/>
            <person name="Sun Y."/>
            <person name="Zhan W."/>
            <person name="Jiang J.F."/>
            <person name="Wang Q."/>
            <person name="Zhang B."/>
            <person name="Ji P."/>
            <person name="Bell-Sakyi L."/>
            <person name="Cui X.M."/>
            <person name="Yuan T.T."/>
            <person name="Jiang B.G."/>
            <person name="Yang W.F."/>
            <person name="Lam T.T."/>
            <person name="Chang Q.C."/>
            <person name="Ding S.J."/>
            <person name="Wang X.J."/>
            <person name="Zhu J.G."/>
            <person name="Ruan X.D."/>
            <person name="Zhao L."/>
            <person name="Wei J.T."/>
            <person name="Ye R.Z."/>
            <person name="Que T.C."/>
            <person name="Du C.H."/>
            <person name="Zhou Y.H."/>
            <person name="Cheng J.X."/>
            <person name="Dai P.F."/>
            <person name="Guo W.B."/>
            <person name="Han X.H."/>
            <person name="Huang E.J."/>
            <person name="Li L.F."/>
            <person name="Wei W."/>
            <person name="Gao Y.C."/>
            <person name="Liu J.Z."/>
            <person name="Shao H.Z."/>
            <person name="Wang X."/>
            <person name="Wang C.C."/>
            <person name="Yang T.C."/>
            <person name="Huo Q.B."/>
            <person name="Li W."/>
            <person name="Chen H.Y."/>
            <person name="Chen S.E."/>
            <person name="Zhou L.G."/>
            <person name="Ni X.B."/>
            <person name="Tian J.H."/>
            <person name="Sheng Y."/>
            <person name="Liu T."/>
            <person name="Pan Y.S."/>
            <person name="Xia L.Y."/>
            <person name="Li J."/>
            <person name="Zhao F."/>
            <person name="Cao W.C."/>
        </authorList>
    </citation>
    <scope>NUCLEOTIDE SEQUENCE</scope>
    <source>
        <strain evidence="2">Rmic-2018</strain>
    </source>
</reference>
<feature type="region of interest" description="Disordered" evidence="1">
    <location>
        <begin position="154"/>
        <end position="180"/>
    </location>
</feature>
<comment type="caution">
    <text evidence="2">The sequence shown here is derived from an EMBL/GenBank/DDBJ whole genome shotgun (WGS) entry which is preliminary data.</text>
</comment>
<dbReference type="GO" id="GO:0005634">
    <property type="term" value="C:nucleus"/>
    <property type="evidence" value="ECO:0007669"/>
    <property type="project" value="TreeGrafter"/>
</dbReference>
<sequence length="180" mass="19324">MLRSSEQTIRLHRSVSRAAVYETSDRLADIINGDDDSYGSDDEDGDLNGPGVDLSRLALDMKSYMELMDHELAGTNVGLSFERQPVAKPAATEEEADPEAKSLPPKAKEAPRATAESLDELDSDDDEEAAGGDGYRPIDVNLTALKNILESYSSQEGLPGPAGNLLSAMGISVPRNEDDQ</sequence>
<dbReference type="PANTHER" id="PTHR13060:SF0">
    <property type="entry name" value="PROTEIN ECDYSONELESS HOMOLOG"/>
    <property type="match status" value="1"/>
</dbReference>
<gene>
    <name evidence="2" type="ORF">HPB51_007628</name>
</gene>
<feature type="compositionally biased region" description="Acidic residues" evidence="1">
    <location>
        <begin position="32"/>
        <end position="46"/>
    </location>
</feature>
<dbReference type="VEuPathDB" id="VectorBase:LOC119180417"/>
<proteinExistence type="predicted"/>
<dbReference type="EMBL" id="JABSTU010000002">
    <property type="protein sequence ID" value="KAH8036959.1"/>
    <property type="molecule type" value="Genomic_DNA"/>
</dbReference>
<dbReference type="Proteomes" id="UP000821866">
    <property type="component" value="Chromosome 10"/>
</dbReference>
<feature type="region of interest" description="Disordered" evidence="1">
    <location>
        <begin position="31"/>
        <end position="51"/>
    </location>
</feature>
<dbReference type="AlphaFoldDB" id="A0A9J6ERX5"/>
<organism evidence="2 3">
    <name type="scientific">Rhipicephalus microplus</name>
    <name type="common">Cattle tick</name>
    <name type="synonym">Boophilus microplus</name>
    <dbReference type="NCBI Taxonomy" id="6941"/>
    <lineage>
        <taxon>Eukaryota</taxon>
        <taxon>Metazoa</taxon>
        <taxon>Ecdysozoa</taxon>
        <taxon>Arthropoda</taxon>
        <taxon>Chelicerata</taxon>
        <taxon>Arachnida</taxon>
        <taxon>Acari</taxon>
        <taxon>Parasitiformes</taxon>
        <taxon>Ixodida</taxon>
        <taxon>Ixodoidea</taxon>
        <taxon>Ixodidae</taxon>
        <taxon>Rhipicephalinae</taxon>
        <taxon>Rhipicephalus</taxon>
        <taxon>Boophilus</taxon>
    </lineage>
</organism>
<keyword evidence="3" id="KW-1185">Reference proteome</keyword>
<reference evidence="2" key="2">
    <citation type="submission" date="2021-09" db="EMBL/GenBank/DDBJ databases">
        <authorList>
            <person name="Jia N."/>
            <person name="Wang J."/>
            <person name="Shi W."/>
            <person name="Du L."/>
            <person name="Sun Y."/>
            <person name="Zhan W."/>
            <person name="Jiang J."/>
            <person name="Wang Q."/>
            <person name="Zhang B."/>
            <person name="Ji P."/>
            <person name="Sakyi L.B."/>
            <person name="Cui X."/>
            <person name="Yuan T."/>
            <person name="Jiang B."/>
            <person name="Yang W."/>
            <person name="Lam T.T.-Y."/>
            <person name="Chang Q."/>
            <person name="Ding S."/>
            <person name="Wang X."/>
            <person name="Zhu J."/>
            <person name="Ruan X."/>
            <person name="Zhao L."/>
            <person name="Wei J."/>
            <person name="Que T."/>
            <person name="Du C."/>
            <person name="Cheng J."/>
            <person name="Dai P."/>
            <person name="Han X."/>
            <person name="Huang E."/>
            <person name="Gao Y."/>
            <person name="Liu J."/>
            <person name="Shao H."/>
            <person name="Ye R."/>
            <person name="Li L."/>
            <person name="Wei W."/>
            <person name="Wang X."/>
            <person name="Wang C."/>
            <person name="Huo Q."/>
            <person name="Li W."/>
            <person name="Guo W."/>
            <person name="Chen H."/>
            <person name="Chen S."/>
            <person name="Zhou L."/>
            <person name="Zhou L."/>
            <person name="Ni X."/>
            <person name="Tian J."/>
            <person name="Zhou Y."/>
            <person name="Sheng Y."/>
            <person name="Liu T."/>
            <person name="Pan Y."/>
            <person name="Xia L."/>
            <person name="Li J."/>
            <person name="Zhao F."/>
            <person name="Cao W."/>
        </authorList>
    </citation>
    <scope>NUCLEOTIDE SEQUENCE</scope>
    <source>
        <strain evidence="2">Rmic-2018</strain>
        <tissue evidence="2">Larvae</tissue>
    </source>
</reference>
<protein>
    <submittedName>
        <fullName evidence="2">Uncharacterized protein</fullName>
    </submittedName>
</protein>
<accession>A0A9J6ERX5</accession>
<feature type="compositionally biased region" description="Acidic residues" evidence="1">
    <location>
        <begin position="117"/>
        <end position="130"/>
    </location>
</feature>
<name>A0A9J6ERX5_RHIMP</name>
<dbReference type="InterPro" id="IPR010770">
    <property type="entry name" value="Ecd"/>
</dbReference>
<evidence type="ECO:0000313" key="2">
    <source>
        <dbReference type="EMBL" id="KAH8036959.1"/>
    </source>
</evidence>
<feature type="region of interest" description="Disordered" evidence="1">
    <location>
        <begin position="83"/>
        <end position="137"/>
    </location>
</feature>
<dbReference type="PANTHER" id="PTHR13060">
    <property type="entry name" value="SGT1 PROTEIN HSGT1 SUPPRESSOR OF GCR2"/>
    <property type="match status" value="1"/>
</dbReference>